<dbReference type="GO" id="GO:0005524">
    <property type="term" value="F:ATP binding"/>
    <property type="evidence" value="ECO:0007669"/>
    <property type="project" value="UniProtKB-UniRule"/>
</dbReference>
<accession>A0A0B7IY38</accession>
<dbReference type="GO" id="GO:0003725">
    <property type="term" value="F:double-stranded RNA binding"/>
    <property type="evidence" value="ECO:0007669"/>
    <property type="project" value="InterPro"/>
</dbReference>
<protein>
    <recommendedName>
        <fullName evidence="9">Threonylcarbamoyl-AMP synthase</fullName>
        <shortName evidence="9">TC-AMP synthase</shortName>
        <ecNumber evidence="9">2.7.7.87</ecNumber>
    </recommendedName>
    <alternativeName>
        <fullName evidence="9">L-threonylcarbamoyladenylate synthase</fullName>
    </alternativeName>
    <alternativeName>
        <fullName evidence="9">t(6)A37 threonylcarbamoyladenosine biosynthesis protein TsaC</fullName>
    </alternativeName>
    <alternativeName>
        <fullName evidence="9">tRNA threonylcarbamoyladenosine biosynthesis protein TsaC</fullName>
    </alternativeName>
</protein>
<keyword evidence="3 9" id="KW-0808">Transferase</keyword>
<dbReference type="EMBL" id="LN794158">
    <property type="protein sequence ID" value="CEN55341.1"/>
    <property type="molecule type" value="Genomic_DNA"/>
</dbReference>
<dbReference type="InterPro" id="IPR050156">
    <property type="entry name" value="TC-AMP_synthase_SUA5"/>
</dbReference>
<dbReference type="PANTHER" id="PTHR17490:SF18">
    <property type="entry name" value="THREONYLCARBAMOYL-AMP SYNTHASE"/>
    <property type="match status" value="1"/>
</dbReference>
<comment type="function">
    <text evidence="9">Required for the formation of a threonylcarbamoyl group on adenosine at position 37 (t(6)A37) in tRNAs that read codons beginning with adenine. Catalyzes the conversion of L-threonine, HCO(3)(-)/CO(2) and ATP to give threonylcarbamoyl-AMP (TC-AMP) as the acyladenylate intermediate, with the release of diphosphate.</text>
</comment>
<dbReference type="PANTHER" id="PTHR17490">
    <property type="entry name" value="SUA5"/>
    <property type="match status" value="1"/>
</dbReference>
<evidence type="ECO:0000256" key="5">
    <source>
        <dbReference type="ARBA" id="ARBA00022695"/>
    </source>
</evidence>
<dbReference type="STRING" id="1581680.BN1209_0287"/>
<keyword evidence="12" id="KW-1185">Reference proteome</keyword>
<dbReference type="Gene3D" id="3.90.870.10">
    <property type="entry name" value="DHBP synthase"/>
    <property type="match status" value="1"/>
</dbReference>
<evidence type="ECO:0000256" key="6">
    <source>
        <dbReference type="ARBA" id="ARBA00022741"/>
    </source>
</evidence>
<gene>
    <name evidence="9 11" type="primary">tsaC</name>
    <name evidence="11" type="ORF">BN1209_0287</name>
</gene>
<dbReference type="AlphaFoldDB" id="A0A0B7IY38"/>
<evidence type="ECO:0000256" key="9">
    <source>
        <dbReference type="HAMAP-Rule" id="MF_01852"/>
    </source>
</evidence>
<keyword evidence="6 9" id="KW-0547">Nucleotide-binding</keyword>
<dbReference type="InterPro" id="IPR023535">
    <property type="entry name" value="TC-AMP_synthase"/>
</dbReference>
<comment type="similarity">
    <text evidence="9">Belongs to the SUA5 family. TsaC subfamily.</text>
</comment>
<dbReference type="Proteomes" id="UP000056322">
    <property type="component" value="Chromosome 1"/>
</dbReference>
<dbReference type="RefSeq" id="WP_045750628.1">
    <property type="nucleotide sequence ID" value="NZ_LN794158.1"/>
</dbReference>
<reference evidence="12" key="1">
    <citation type="submission" date="2014-12" db="EMBL/GenBank/DDBJ databases">
        <authorList>
            <person name="Salcher M.M."/>
        </authorList>
    </citation>
    <scope>NUCLEOTIDE SEQUENCE [LARGE SCALE GENOMIC DNA]</scope>
    <source>
        <strain evidence="12">MMS-10A-171</strain>
    </source>
</reference>
<dbReference type="EC" id="2.7.7.87" evidence="9"/>
<dbReference type="GO" id="GO:0002949">
    <property type="term" value="P:tRNA threonylcarbamoyladenosine modification"/>
    <property type="evidence" value="ECO:0007669"/>
    <property type="project" value="UniProtKB-UniRule"/>
</dbReference>
<dbReference type="KEGG" id="mbac:BN1209_0287"/>
<comment type="catalytic activity">
    <reaction evidence="8 9">
        <text>L-threonine + hydrogencarbonate + ATP = L-threonylcarbamoyladenylate + diphosphate + H2O</text>
        <dbReference type="Rhea" id="RHEA:36407"/>
        <dbReference type="ChEBI" id="CHEBI:15377"/>
        <dbReference type="ChEBI" id="CHEBI:17544"/>
        <dbReference type="ChEBI" id="CHEBI:30616"/>
        <dbReference type="ChEBI" id="CHEBI:33019"/>
        <dbReference type="ChEBI" id="CHEBI:57926"/>
        <dbReference type="ChEBI" id="CHEBI:73682"/>
        <dbReference type="EC" id="2.7.7.87"/>
    </reaction>
</comment>
<evidence type="ECO:0000256" key="2">
    <source>
        <dbReference type="ARBA" id="ARBA00022490"/>
    </source>
</evidence>
<organism evidence="11 12">
    <name type="scientific">Candidatus Methylopumilus turicensis</name>
    <dbReference type="NCBI Taxonomy" id="1581680"/>
    <lineage>
        <taxon>Bacteria</taxon>
        <taxon>Pseudomonadati</taxon>
        <taxon>Pseudomonadota</taxon>
        <taxon>Betaproteobacteria</taxon>
        <taxon>Nitrosomonadales</taxon>
        <taxon>Methylophilaceae</taxon>
        <taxon>Candidatus Methylopumilus</taxon>
    </lineage>
</organism>
<keyword evidence="5 9" id="KW-0548">Nucleotidyltransferase</keyword>
<keyword evidence="7 9" id="KW-0067">ATP-binding</keyword>
<dbReference type="GO" id="GO:0005737">
    <property type="term" value="C:cytoplasm"/>
    <property type="evidence" value="ECO:0007669"/>
    <property type="project" value="UniProtKB-SubCell"/>
</dbReference>
<evidence type="ECO:0000256" key="3">
    <source>
        <dbReference type="ARBA" id="ARBA00022679"/>
    </source>
</evidence>
<dbReference type="OrthoDB" id="9814580at2"/>
<dbReference type="GO" id="GO:0006450">
    <property type="term" value="P:regulation of translational fidelity"/>
    <property type="evidence" value="ECO:0007669"/>
    <property type="project" value="TreeGrafter"/>
</dbReference>
<name>A0A0B7IY38_9PROT</name>
<sequence length="183" mass="20121">MNARGLRHYLKIGGVFAYPTEAVFGLGCDPTNRKAVQKILRLKGRPQHKGLILVADCFDHLERFIAPLSPSQIHNMQQSWGNAKKPHTWIVPAAKHCPKWLTGRHTSIAIRVSSHPLTAKLCKDTGMALVSTSANHSGHQAAKTAKQCHQVFGHQIQIMTGKTSGAKKPSTIQDLLTGKILRK</sequence>
<dbReference type="GO" id="GO:0000049">
    <property type="term" value="F:tRNA binding"/>
    <property type="evidence" value="ECO:0007669"/>
    <property type="project" value="TreeGrafter"/>
</dbReference>
<dbReference type="GO" id="GO:0061710">
    <property type="term" value="F:L-threonylcarbamoyladenylate synthase"/>
    <property type="evidence" value="ECO:0007669"/>
    <property type="project" value="UniProtKB-EC"/>
</dbReference>
<feature type="domain" description="YrdC-like" evidence="10">
    <location>
        <begin position="1"/>
        <end position="183"/>
    </location>
</feature>
<evidence type="ECO:0000256" key="7">
    <source>
        <dbReference type="ARBA" id="ARBA00022840"/>
    </source>
</evidence>
<dbReference type="SUPFAM" id="SSF55821">
    <property type="entry name" value="YrdC/RibB"/>
    <property type="match status" value="1"/>
</dbReference>
<evidence type="ECO:0000256" key="1">
    <source>
        <dbReference type="ARBA" id="ARBA00004496"/>
    </source>
</evidence>
<keyword evidence="2 9" id="KW-0963">Cytoplasm</keyword>
<dbReference type="PROSITE" id="PS51163">
    <property type="entry name" value="YRDC"/>
    <property type="match status" value="1"/>
</dbReference>
<dbReference type="HAMAP" id="MF_01852">
    <property type="entry name" value="TsaC"/>
    <property type="match status" value="1"/>
</dbReference>
<dbReference type="HOGENOM" id="CLU_031397_6_0_4"/>
<evidence type="ECO:0000313" key="11">
    <source>
        <dbReference type="EMBL" id="CEN55341.1"/>
    </source>
</evidence>
<evidence type="ECO:0000256" key="4">
    <source>
        <dbReference type="ARBA" id="ARBA00022694"/>
    </source>
</evidence>
<comment type="subcellular location">
    <subcellularLocation>
        <location evidence="1 9">Cytoplasm</location>
    </subcellularLocation>
</comment>
<evidence type="ECO:0000313" key="12">
    <source>
        <dbReference type="Proteomes" id="UP000056322"/>
    </source>
</evidence>
<evidence type="ECO:0000256" key="8">
    <source>
        <dbReference type="ARBA" id="ARBA00048366"/>
    </source>
</evidence>
<proteinExistence type="inferred from homology"/>
<dbReference type="InterPro" id="IPR006070">
    <property type="entry name" value="Sua5-like_dom"/>
</dbReference>
<dbReference type="InterPro" id="IPR017945">
    <property type="entry name" value="DHBP_synth_RibB-like_a/b_dom"/>
</dbReference>
<keyword evidence="4 9" id="KW-0819">tRNA processing</keyword>
<evidence type="ECO:0000259" key="10">
    <source>
        <dbReference type="PROSITE" id="PS51163"/>
    </source>
</evidence>
<dbReference type="Pfam" id="PF01300">
    <property type="entry name" value="Sua5_yciO_yrdC"/>
    <property type="match status" value="1"/>
</dbReference>